<gene>
    <name evidence="1" type="ORF">BWQ96_00536</name>
</gene>
<proteinExistence type="predicted"/>
<dbReference type="EMBL" id="NBIV01000003">
    <property type="protein sequence ID" value="PXF49658.1"/>
    <property type="molecule type" value="Genomic_DNA"/>
</dbReference>
<keyword evidence="2" id="KW-1185">Reference proteome</keyword>
<dbReference type="Proteomes" id="UP000247409">
    <property type="component" value="Unassembled WGS sequence"/>
</dbReference>
<sequence>MVRTTVQVLEDENTNLVHLVNGFNSSQPSDVHAFVQTGNGVQTLSSGQQHIRGNLRHKYTGSFNGGKETYARNLLYYGKEGLSNEAILRKSGVKNLKKGKGVIVSAFRLLKMGARGYSVSQVWDDCIADGVVTAEEFALLGLAIGGVRLPNSIFNGDEPDPCVEPQLGTDLETPIGLVQPEAESVWSMLGDAFGSAFDFF</sequence>
<evidence type="ECO:0000313" key="2">
    <source>
        <dbReference type="Proteomes" id="UP000247409"/>
    </source>
</evidence>
<protein>
    <submittedName>
        <fullName evidence="1">Uncharacterized protein</fullName>
    </submittedName>
</protein>
<name>A0A2V3J5F2_9FLOR</name>
<organism evidence="1 2">
    <name type="scientific">Gracilariopsis chorda</name>
    <dbReference type="NCBI Taxonomy" id="448386"/>
    <lineage>
        <taxon>Eukaryota</taxon>
        <taxon>Rhodophyta</taxon>
        <taxon>Florideophyceae</taxon>
        <taxon>Rhodymeniophycidae</taxon>
        <taxon>Gracilariales</taxon>
        <taxon>Gracilariaceae</taxon>
        <taxon>Gracilariopsis</taxon>
    </lineage>
</organism>
<evidence type="ECO:0000313" key="1">
    <source>
        <dbReference type="EMBL" id="PXF49658.1"/>
    </source>
</evidence>
<dbReference type="AlphaFoldDB" id="A0A2V3J5F2"/>
<reference evidence="1 2" key="1">
    <citation type="journal article" date="2018" name="Mol. Biol. Evol.">
        <title>Analysis of the draft genome of the red seaweed Gracilariopsis chorda provides insights into genome size evolution in Rhodophyta.</title>
        <authorList>
            <person name="Lee J."/>
            <person name="Yang E.C."/>
            <person name="Graf L."/>
            <person name="Yang J.H."/>
            <person name="Qiu H."/>
            <person name="Zel Zion U."/>
            <person name="Chan C.X."/>
            <person name="Stephens T.G."/>
            <person name="Weber A.P.M."/>
            <person name="Boo G.H."/>
            <person name="Boo S.M."/>
            <person name="Kim K.M."/>
            <person name="Shin Y."/>
            <person name="Jung M."/>
            <person name="Lee S.J."/>
            <person name="Yim H.S."/>
            <person name="Lee J.H."/>
            <person name="Bhattacharya D."/>
            <person name="Yoon H.S."/>
        </authorList>
    </citation>
    <scope>NUCLEOTIDE SEQUENCE [LARGE SCALE GENOMIC DNA]</scope>
    <source>
        <strain evidence="1 2">SKKU-2015</strain>
        <tissue evidence="1">Whole body</tissue>
    </source>
</reference>
<comment type="caution">
    <text evidence="1">The sequence shown here is derived from an EMBL/GenBank/DDBJ whole genome shotgun (WGS) entry which is preliminary data.</text>
</comment>
<accession>A0A2V3J5F2</accession>